<accession>A0ABU9BWV1</accession>
<organism evidence="3 4">
    <name type="scientific">Ideonella lacteola</name>
    <dbReference type="NCBI Taxonomy" id="2984193"/>
    <lineage>
        <taxon>Bacteria</taxon>
        <taxon>Pseudomonadati</taxon>
        <taxon>Pseudomonadota</taxon>
        <taxon>Betaproteobacteria</taxon>
        <taxon>Burkholderiales</taxon>
        <taxon>Sphaerotilaceae</taxon>
        <taxon>Ideonella</taxon>
    </lineage>
</organism>
<dbReference type="InterPro" id="IPR049492">
    <property type="entry name" value="BD-FAE-like_dom"/>
</dbReference>
<proteinExistence type="predicted"/>
<gene>
    <name evidence="3" type="ORF">AACH06_26310</name>
</gene>
<keyword evidence="4" id="KW-1185">Reference proteome</keyword>
<evidence type="ECO:0000313" key="4">
    <source>
        <dbReference type="Proteomes" id="UP001371218"/>
    </source>
</evidence>
<dbReference type="EMBL" id="JBBUTG010000027">
    <property type="protein sequence ID" value="MEK8034356.1"/>
    <property type="molecule type" value="Genomic_DNA"/>
</dbReference>
<feature type="domain" description="BD-FAE-like" evidence="2">
    <location>
        <begin position="67"/>
        <end position="210"/>
    </location>
</feature>
<dbReference type="Pfam" id="PF20434">
    <property type="entry name" value="BD-FAE"/>
    <property type="match status" value="1"/>
</dbReference>
<protein>
    <recommendedName>
        <fullName evidence="2">BD-FAE-like domain-containing protein</fullName>
    </recommendedName>
</protein>
<reference evidence="3 4" key="1">
    <citation type="submission" date="2024-04" db="EMBL/GenBank/DDBJ databases">
        <title>Novel species of the genus Ideonella isolated from streams.</title>
        <authorList>
            <person name="Lu H."/>
        </authorList>
    </citation>
    <scope>NUCLEOTIDE SEQUENCE [LARGE SCALE GENOMIC DNA]</scope>
    <source>
        <strain evidence="3 4">DXS29W</strain>
    </source>
</reference>
<feature type="signal peptide" evidence="1">
    <location>
        <begin position="1"/>
        <end position="25"/>
    </location>
</feature>
<dbReference type="Gene3D" id="3.40.50.1820">
    <property type="entry name" value="alpha/beta hydrolase"/>
    <property type="match status" value="1"/>
</dbReference>
<sequence>MPSFTSSLQVAATIIAAGLPLVSQAQYTSESSVPPGYNSACNCYRNVPYGSVSWMEPTTKKLAKQVMDVWMPPKTFSGPRPIVYYGHPNGASSYIAKDSKATSLWSKLVKPLTDRGFIVVAYEFRHPVVNYVEGKPTPRYDIQKAINTFVSKHAEALNADPSNSFITGQSRGGGLGILTALTGKLTGTTIRAMWTYQAQTTFNCNEMANTFVIPSDRDEFLTQCTSVPDAGSSLQSVGPSSPPIVAGYDRPFNMVQVPASKVDVHYPDFGYQLCRRYQTEGTRQCDGRQSVSVDNAWVGVADFFAAYIQ</sequence>
<comment type="caution">
    <text evidence="3">The sequence shown here is derived from an EMBL/GenBank/DDBJ whole genome shotgun (WGS) entry which is preliminary data.</text>
</comment>
<dbReference type="Proteomes" id="UP001371218">
    <property type="component" value="Unassembled WGS sequence"/>
</dbReference>
<feature type="chain" id="PRO_5046041888" description="BD-FAE-like domain-containing protein" evidence="1">
    <location>
        <begin position="26"/>
        <end position="309"/>
    </location>
</feature>
<dbReference type="InterPro" id="IPR029058">
    <property type="entry name" value="AB_hydrolase_fold"/>
</dbReference>
<keyword evidence="1" id="KW-0732">Signal</keyword>
<dbReference type="RefSeq" id="WP_341428780.1">
    <property type="nucleotide sequence ID" value="NZ_JBBUTG010000027.1"/>
</dbReference>
<dbReference type="SUPFAM" id="SSF53474">
    <property type="entry name" value="alpha/beta-Hydrolases"/>
    <property type="match status" value="1"/>
</dbReference>
<evidence type="ECO:0000313" key="3">
    <source>
        <dbReference type="EMBL" id="MEK8034356.1"/>
    </source>
</evidence>
<evidence type="ECO:0000256" key="1">
    <source>
        <dbReference type="SAM" id="SignalP"/>
    </source>
</evidence>
<evidence type="ECO:0000259" key="2">
    <source>
        <dbReference type="Pfam" id="PF20434"/>
    </source>
</evidence>
<name>A0ABU9BWV1_9BURK</name>